<evidence type="ECO:0008006" key="2">
    <source>
        <dbReference type="Google" id="ProtNLM"/>
    </source>
</evidence>
<evidence type="ECO:0000313" key="1">
    <source>
        <dbReference type="EMBL" id="HHI88445.1"/>
    </source>
</evidence>
<dbReference type="Proteomes" id="UP000885806">
    <property type="component" value="Unassembled WGS sequence"/>
</dbReference>
<dbReference type="Gene3D" id="3.40.630.40">
    <property type="entry name" value="Zn-dependent exopeptidases"/>
    <property type="match status" value="1"/>
</dbReference>
<accession>A0A7V5NWJ6</accession>
<dbReference type="InterPro" id="IPR007709">
    <property type="entry name" value="N-FG_amidohydro"/>
</dbReference>
<dbReference type="Pfam" id="PF05013">
    <property type="entry name" value="FGase"/>
    <property type="match status" value="1"/>
</dbReference>
<feature type="non-terminal residue" evidence="1">
    <location>
        <position position="97"/>
    </location>
</feature>
<proteinExistence type="predicted"/>
<protein>
    <recommendedName>
        <fullName evidence="2">N-formylglutamate amidohydrolase</fullName>
    </recommendedName>
</protein>
<gene>
    <name evidence="1" type="ORF">ENK01_00695</name>
</gene>
<comment type="caution">
    <text evidence="1">The sequence shown here is derived from an EMBL/GenBank/DDBJ whole genome shotgun (WGS) entry which is preliminary data.</text>
</comment>
<dbReference type="SUPFAM" id="SSF53187">
    <property type="entry name" value="Zn-dependent exopeptidases"/>
    <property type="match status" value="1"/>
</dbReference>
<reference evidence="1" key="1">
    <citation type="journal article" date="2020" name="mSystems">
        <title>Genome- and Community-Level Interaction Insights into Carbon Utilization and Element Cycling Functions of Hydrothermarchaeota in Hydrothermal Sediment.</title>
        <authorList>
            <person name="Zhou Z."/>
            <person name="Liu Y."/>
            <person name="Xu W."/>
            <person name="Pan J."/>
            <person name="Luo Z.H."/>
            <person name="Li M."/>
        </authorList>
    </citation>
    <scope>NUCLEOTIDE SEQUENCE [LARGE SCALE GENOMIC DNA]</scope>
    <source>
        <strain evidence="1">HyVt-538</strain>
    </source>
</reference>
<name>A0A7V5NWJ6_9PROT</name>
<dbReference type="EMBL" id="DROP01000049">
    <property type="protein sequence ID" value="HHI88445.1"/>
    <property type="molecule type" value="Genomic_DNA"/>
</dbReference>
<organism evidence="1">
    <name type="scientific">Hellea balneolensis</name>
    <dbReference type="NCBI Taxonomy" id="287478"/>
    <lineage>
        <taxon>Bacteria</taxon>
        <taxon>Pseudomonadati</taxon>
        <taxon>Pseudomonadota</taxon>
        <taxon>Alphaproteobacteria</taxon>
        <taxon>Maricaulales</taxon>
        <taxon>Robiginitomaculaceae</taxon>
        <taxon>Hellea</taxon>
    </lineage>
</organism>
<dbReference type="AlphaFoldDB" id="A0A7V5NWJ6"/>
<sequence length="97" mass="11168">MWPKKNAPQTGNYATFERRILKRFQPAFQFCGPDIPIIPLIMSSPHSGRLYPNAFLQESRLPKKTLRRNEDAYVDRIITPLAAHGISQITAPFPRVY</sequence>